<gene>
    <name evidence="6" type="ORF">TCE0_043f15536</name>
</gene>
<dbReference type="InterPro" id="IPR007219">
    <property type="entry name" value="XnlR_reg_dom"/>
</dbReference>
<accession>A0A0B8MY59</accession>
<dbReference type="SMART" id="SM00906">
    <property type="entry name" value="Fungal_trans"/>
    <property type="match status" value="1"/>
</dbReference>
<dbReference type="Pfam" id="PF04082">
    <property type="entry name" value="Fungal_trans"/>
    <property type="match status" value="1"/>
</dbReference>
<dbReference type="GO" id="GO:0000435">
    <property type="term" value="P:positive regulation of transcription from RNA polymerase II promoter by galactose"/>
    <property type="evidence" value="ECO:0007669"/>
    <property type="project" value="TreeGrafter"/>
</dbReference>
<dbReference type="CDD" id="cd12148">
    <property type="entry name" value="fungal_TF_MHR"/>
    <property type="match status" value="1"/>
</dbReference>
<keyword evidence="4" id="KW-0539">Nucleus</keyword>
<evidence type="ECO:0000259" key="5">
    <source>
        <dbReference type="SMART" id="SM00906"/>
    </source>
</evidence>
<proteinExistence type="predicted"/>
<sequence length="601" mass="68270">MFKVQRTKRISTIGHEPPIRSHVVDRPSTSVSNSQSIVIPQLAEPLYQLSHVDDAHDPTPDDDRAYYTPYGQFAGDVTAAVDDRGGLAPSPIITNLVPFVDAPLFGEIDWSPPGSGTGSATKLPPRAYADRLVGVYWQHVHPIESVLDKEQFLHDYEDVYNSCGASVDEDRTIRLSIINLVFALAVQRQELIPLQQRDEEANGYFLRAWALLPLEKVLWEPGSLELVQCLMLMNRYLHCTNNRQKTWTTAGLAIRIAQSLRCYLAYDSSSKESSKDRKLKQQIWASCVGLDRCVSWSLGTISTSFPVLPWQKTEAPNSTPLNGSQQDMSHVEQLYLEIYEIGNQIQLAQTQTRNTFGAKLGLPRPYQQEQYHSVAVQLDACIDRWEDKFPTYWKLQNLPQVVDSVSRTHGYLLQIRLLLQRLFLFRPLLARVYSIKPDIVRDHTTSNSSSLGDRIIKDCAKVCVEAAQKLTKLIIEILEPYEPMGLLPWWYRIYYLHIAGTHFLAAMFSTEIFTESVSRSWDDVMSALRAHEHLSTYVPQCIQKFEALSARISQTRQLNTEVNGDFALDFQGGDLLNNDIFQDLGWNFDDFLYGSGVMMDG</sequence>
<dbReference type="AlphaFoldDB" id="A0A0B8MY59"/>
<evidence type="ECO:0000256" key="1">
    <source>
        <dbReference type="ARBA" id="ARBA00023015"/>
    </source>
</evidence>
<dbReference type="EMBL" id="DF933839">
    <property type="protein sequence ID" value="GAM41975.1"/>
    <property type="molecule type" value="Genomic_DNA"/>
</dbReference>
<name>A0A0B8MY59_TALPI</name>
<keyword evidence="7" id="KW-1185">Reference proteome</keyword>
<keyword evidence="1" id="KW-0805">Transcription regulation</keyword>
<dbReference type="Proteomes" id="UP000053095">
    <property type="component" value="Unassembled WGS sequence"/>
</dbReference>
<evidence type="ECO:0000256" key="2">
    <source>
        <dbReference type="ARBA" id="ARBA00023125"/>
    </source>
</evidence>
<dbReference type="InterPro" id="IPR051127">
    <property type="entry name" value="Fungal_SecMet_Regulators"/>
</dbReference>
<reference evidence="7" key="1">
    <citation type="journal article" date="2015" name="Genome Announc.">
        <title>Draft genome sequence of Talaromyces cellulolyticus strain Y-94, a source of lignocellulosic biomass-degrading enzymes.</title>
        <authorList>
            <person name="Fujii T."/>
            <person name="Koike H."/>
            <person name="Sawayama S."/>
            <person name="Yano S."/>
            <person name="Inoue H."/>
        </authorList>
    </citation>
    <scope>NUCLEOTIDE SEQUENCE [LARGE SCALE GENOMIC DNA]</scope>
    <source>
        <strain evidence="7">Y-94</strain>
    </source>
</reference>
<keyword evidence="3" id="KW-0804">Transcription</keyword>
<evidence type="ECO:0000313" key="6">
    <source>
        <dbReference type="EMBL" id="GAM41975.1"/>
    </source>
</evidence>
<keyword evidence="2" id="KW-0238">DNA-binding</keyword>
<dbReference type="GO" id="GO:0005634">
    <property type="term" value="C:nucleus"/>
    <property type="evidence" value="ECO:0007669"/>
    <property type="project" value="TreeGrafter"/>
</dbReference>
<dbReference type="GO" id="GO:0006351">
    <property type="term" value="P:DNA-templated transcription"/>
    <property type="evidence" value="ECO:0007669"/>
    <property type="project" value="InterPro"/>
</dbReference>
<organism evidence="6 7">
    <name type="scientific">Talaromyces pinophilus</name>
    <name type="common">Penicillium pinophilum</name>
    <dbReference type="NCBI Taxonomy" id="128442"/>
    <lineage>
        <taxon>Eukaryota</taxon>
        <taxon>Fungi</taxon>
        <taxon>Dikarya</taxon>
        <taxon>Ascomycota</taxon>
        <taxon>Pezizomycotina</taxon>
        <taxon>Eurotiomycetes</taxon>
        <taxon>Eurotiomycetidae</taxon>
        <taxon>Eurotiales</taxon>
        <taxon>Trichocomaceae</taxon>
        <taxon>Talaromyces</taxon>
        <taxon>Talaromyces sect. Talaromyces</taxon>
    </lineage>
</organism>
<protein>
    <recommendedName>
        <fullName evidence="5">Xylanolytic transcriptional activator regulatory domain-containing protein</fullName>
    </recommendedName>
</protein>
<dbReference type="GO" id="GO:0008270">
    <property type="term" value="F:zinc ion binding"/>
    <property type="evidence" value="ECO:0007669"/>
    <property type="project" value="InterPro"/>
</dbReference>
<evidence type="ECO:0000256" key="4">
    <source>
        <dbReference type="ARBA" id="ARBA00023242"/>
    </source>
</evidence>
<dbReference type="PANTHER" id="PTHR47424:SF3">
    <property type="entry name" value="REGULATORY PROTEIN GAL4"/>
    <property type="match status" value="1"/>
</dbReference>
<dbReference type="PANTHER" id="PTHR47424">
    <property type="entry name" value="REGULATORY PROTEIN GAL4"/>
    <property type="match status" value="1"/>
</dbReference>
<dbReference type="GO" id="GO:0000981">
    <property type="term" value="F:DNA-binding transcription factor activity, RNA polymerase II-specific"/>
    <property type="evidence" value="ECO:0007669"/>
    <property type="project" value="TreeGrafter"/>
</dbReference>
<feature type="domain" description="Xylanolytic transcriptional activator regulatory" evidence="5">
    <location>
        <begin position="246"/>
        <end position="322"/>
    </location>
</feature>
<evidence type="ECO:0000256" key="3">
    <source>
        <dbReference type="ARBA" id="ARBA00023163"/>
    </source>
</evidence>
<dbReference type="GO" id="GO:0000978">
    <property type="term" value="F:RNA polymerase II cis-regulatory region sequence-specific DNA binding"/>
    <property type="evidence" value="ECO:0007669"/>
    <property type="project" value="TreeGrafter"/>
</dbReference>
<evidence type="ECO:0000313" key="7">
    <source>
        <dbReference type="Proteomes" id="UP000053095"/>
    </source>
</evidence>